<evidence type="ECO:0000313" key="2">
    <source>
        <dbReference type="EMBL" id="MBB3194685.1"/>
    </source>
</evidence>
<sequence>MMFKMNGQTAGRRGALLVTAVLCGLFTACAQPPKPLYQWNGYQSNLYDYFKTSGANAGEQIDKLEAQLVKNKAANEASPPGLHGHLALLYAKVGNDNAATAHLEAERALFPESAAFVDLLLKRRAPVSAPAGAASAAVAAAAPAAPAAAARTTATAATPAAKSQ</sequence>
<dbReference type="InterPro" id="IPR014508">
    <property type="entry name" value="UCP020555_TPR-like"/>
</dbReference>
<comment type="caution">
    <text evidence="2">The sequence shown here is derived from an EMBL/GenBank/DDBJ whole genome shotgun (WGS) entry which is preliminary data.</text>
</comment>
<keyword evidence="1" id="KW-0732">Signal</keyword>
<dbReference type="Proteomes" id="UP000574369">
    <property type="component" value="Unassembled WGS sequence"/>
</dbReference>
<dbReference type="RefSeq" id="WP_246409895.1">
    <property type="nucleotide sequence ID" value="NZ_JACHXO010000003.1"/>
</dbReference>
<dbReference type="EMBL" id="JACHXO010000003">
    <property type="protein sequence ID" value="MBB3194685.1"/>
    <property type="molecule type" value="Genomic_DNA"/>
</dbReference>
<name>A0ABR6GRE9_9BURK</name>
<evidence type="ECO:0000313" key="3">
    <source>
        <dbReference type="Proteomes" id="UP000574369"/>
    </source>
</evidence>
<feature type="signal peptide" evidence="1">
    <location>
        <begin position="1"/>
        <end position="30"/>
    </location>
</feature>
<dbReference type="PROSITE" id="PS51257">
    <property type="entry name" value="PROKAR_LIPOPROTEIN"/>
    <property type="match status" value="1"/>
</dbReference>
<accession>A0ABR6GRE9</accession>
<dbReference type="Pfam" id="PF16068">
    <property type="entry name" value="DUF4810"/>
    <property type="match status" value="1"/>
</dbReference>
<proteinExistence type="predicted"/>
<gene>
    <name evidence="2" type="ORF">FHS28_002081</name>
</gene>
<feature type="chain" id="PRO_5046107468" description="DUF4810 domain-containing protein" evidence="1">
    <location>
        <begin position="31"/>
        <end position="164"/>
    </location>
</feature>
<evidence type="ECO:0008006" key="4">
    <source>
        <dbReference type="Google" id="ProtNLM"/>
    </source>
</evidence>
<evidence type="ECO:0000256" key="1">
    <source>
        <dbReference type="SAM" id="SignalP"/>
    </source>
</evidence>
<protein>
    <recommendedName>
        <fullName evidence="4">DUF4810 domain-containing protein</fullName>
    </recommendedName>
</protein>
<keyword evidence="3" id="KW-1185">Reference proteome</keyword>
<reference evidence="2 3" key="1">
    <citation type="submission" date="2020-08" db="EMBL/GenBank/DDBJ databases">
        <title>Genomic Encyclopedia of Type Strains, Phase III (KMG-III): the genomes of soil and plant-associated and newly described type strains.</title>
        <authorList>
            <person name="Whitman W."/>
        </authorList>
    </citation>
    <scope>NUCLEOTIDE SEQUENCE [LARGE SCALE GENOMIC DNA]</scope>
    <source>
        <strain evidence="2 3">CECT 7247</strain>
    </source>
</reference>
<organism evidence="2 3">
    <name type="scientific">Roseateles terrae</name>
    <dbReference type="NCBI Taxonomy" id="431060"/>
    <lineage>
        <taxon>Bacteria</taxon>
        <taxon>Pseudomonadati</taxon>
        <taxon>Pseudomonadota</taxon>
        <taxon>Betaproteobacteria</taxon>
        <taxon>Burkholderiales</taxon>
        <taxon>Sphaerotilaceae</taxon>
        <taxon>Roseateles</taxon>
    </lineage>
</organism>